<feature type="region of interest" description="Disordered" evidence="1">
    <location>
        <begin position="84"/>
        <end position="147"/>
    </location>
</feature>
<dbReference type="AlphaFoldDB" id="A0A5B0Q179"/>
<dbReference type="Proteomes" id="UP000325313">
    <property type="component" value="Unassembled WGS sequence"/>
</dbReference>
<dbReference type="EMBL" id="VDEP01000308">
    <property type="protein sequence ID" value="KAA1106906.1"/>
    <property type="molecule type" value="Genomic_DNA"/>
</dbReference>
<feature type="compositionally biased region" description="Polar residues" evidence="1">
    <location>
        <begin position="121"/>
        <end position="136"/>
    </location>
</feature>
<evidence type="ECO:0000313" key="3">
    <source>
        <dbReference type="Proteomes" id="UP000325313"/>
    </source>
</evidence>
<sequence length="240" mass="26707">MSGVLLPLSTTRPIRTQDPALAGGPRPARARTIGRPVIDPRTQREEQITYRDRARMEGVENPIEGEKNGEGWWRWGLRKCRPAGLQDLPAPQGPGYPSPDRNGAHGTRHPRNRALDCGRSFFSTSRNPTQNSNPERSGNPLGPSQGASQLIQHPQRLRANNEVTQTPKGCAAAHSAQQNKNFQPISISNNHDADCLDWLHQQGLPSVVLYLAVRFELQLVHAILAVLILPREVFHRFPPF</sequence>
<accession>A0A5B0Q179</accession>
<feature type="region of interest" description="Disordered" evidence="1">
    <location>
        <begin position="1"/>
        <end position="32"/>
    </location>
</feature>
<comment type="caution">
    <text evidence="2">The sequence shown here is derived from an EMBL/GenBank/DDBJ whole genome shotgun (WGS) entry which is preliminary data.</text>
</comment>
<organism evidence="2 3">
    <name type="scientific">Puccinia graminis f. sp. tritici</name>
    <dbReference type="NCBI Taxonomy" id="56615"/>
    <lineage>
        <taxon>Eukaryota</taxon>
        <taxon>Fungi</taxon>
        <taxon>Dikarya</taxon>
        <taxon>Basidiomycota</taxon>
        <taxon>Pucciniomycotina</taxon>
        <taxon>Pucciniomycetes</taxon>
        <taxon>Pucciniales</taxon>
        <taxon>Pucciniaceae</taxon>
        <taxon>Puccinia</taxon>
    </lineage>
</organism>
<name>A0A5B0Q179_PUCGR</name>
<proteinExistence type="predicted"/>
<feature type="compositionally biased region" description="Low complexity" evidence="1">
    <location>
        <begin position="19"/>
        <end position="32"/>
    </location>
</feature>
<protein>
    <submittedName>
        <fullName evidence="2">Uncharacterized protein</fullName>
    </submittedName>
</protein>
<evidence type="ECO:0000256" key="1">
    <source>
        <dbReference type="SAM" id="MobiDB-lite"/>
    </source>
</evidence>
<gene>
    <name evidence="2" type="ORF">PGTUg99_001013</name>
</gene>
<reference evidence="2 3" key="1">
    <citation type="submission" date="2019-05" db="EMBL/GenBank/DDBJ databases">
        <title>Emergence of the Ug99 lineage of the wheat stem rust pathogen through somatic hybridization.</title>
        <authorList>
            <person name="Li F."/>
            <person name="Upadhyaya N.M."/>
            <person name="Sperschneider J."/>
            <person name="Matny O."/>
            <person name="Nguyen-Phuc H."/>
            <person name="Mago R."/>
            <person name="Raley C."/>
            <person name="Miller M.E."/>
            <person name="Silverstein K.A.T."/>
            <person name="Henningsen E."/>
            <person name="Hirsch C.D."/>
            <person name="Visser B."/>
            <person name="Pretorius Z.A."/>
            <person name="Steffenson B.J."/>
            <person name="Schwessinger B."/>
            <person name="Dodds P.N."/>
            <person name="Figueroa M."/>
        </authorList>
    </citation>
    <scope>NUCLEOTIDE SEQUENCE [LARGE SCALE GENOMIC DNA]</scope>
    <source>
        <strain evidence="2 3">Ug99</strain>
    </source>
</reference>
<evidence type="ECO:0000313" key="2">
    <source>
        <dbReference type="EMBL" id="KAA1106906.1"/>
    </source>
</evidence>